<proteinExistence type="predicted"/>
<reference evidence="1" key="1">
    <citation type="submission" date="2021-05" db="EMBL/GenBank/DDBJ databases">
        <authorList>
            <person name="Alioto T."/>
            <person name="Alioto T."/>
            <person name="Gomez Garrido J."/>
        </authorList>
    </citation>
    <scope>NUCLEOTIDE SEQUENCE</scope>
</reference>
<dbReference type="AlphaFoldDB" id="A0A8D8JWL9"/>
<evidence type="ECO:0000313" key="1">
    <source>
        <dbReference type="EMBL" id="CAG6578253.1"/>
    </source>
</evidence>
<dbReference type="EMBL" id="HBUE01299677">
    <property type="protein sequence ID" value="CAG6578253.1"/>
    <property type="molecule type" value="Transcribed_RNA"/>
</dbReference>
<protein>
    <submittedName>
        <fullName evidence="1">(northern house mosquito) hypothetical protein</fullName>
    </submittedName>
</protein>
<dbReference type="EMBL" id="HBUE01193722">
    <property type="protein sequence ID" value="CAG6526545.1"/>
    <property type="molecule type" value="Transcribed_RNA"/>
</dbReference>
<dbReference type="EMBL" id="HBUE01299683">
    <property type="protein sequence ID" value="CAG6578259.1"/>
    <property type="molecule type" value="Transcribed_RNA"/>
</dbReference>
<sequence length="119" mass="13362">MGKARGKYVFNEELKKQFKYMIKNNSESDLKCTICGANINIASDGKTGIERHAQSTKHKKAVAARGASHRLTKFYSAPAQDKTMTIRFHSVTSRAHTHTHFYLDTRAKNVNSAAELSNF</sequence>
<accession>A0A8D8JWL9</accession>
<organism evidence="1">
    <name type="scientific">Culex pipiens</name>
    <name type="common">House mosquito</name>
    <dbReference type="NCBI Taxonomy" id="7175"/>
    <lineage>
        <taxon>Eukaryota</taxon>
        <taxon>Metazoa</taxon>
        <taxon>Ecdysozoa</taxon>
        <taxon>Arthropoda</taxon>
        <taxon>Hexapoda</taxon>
        <taxon>Insecta</taxon>
        <taxon>Pterygota</taxon>
        <taxon>Neoptera</taxon>
        <taxon>Endopterygota</taxon>
        <taxon>Diptera</taxon>
        <taxon>Nematocera</taxon>
        <taxon>Culicoidea</taxon>
        <taxon>Culicidae</taxon>
        <taxon>Culicinae</taxon>
        <taxon>Culicini</taxon>
        <taxon>Culex</taxon>
        <taxon>Culex</taxon>
    </lineage>
</organism>
<dbReference type="EMBL" id="HBUE01299680">
    <property type="protein sequence ID" value="CAG6578257.1"/>
    <property type="molecule type" value="Transcribed_RNA"/>
</dbReference>
<dbReference type="EMBL" id="HBUE01193719">
    <property type="protein sequence ID" value="CAG6526543.1"/>
    <property type="molecule type" value="Transcribed_RNA"/>
</dbReference>
<dbReference type="EMBL" id="HBUE01193716">
    <property type="protein sequence ID" value="CAG6526539.1"/>
    <property type="molecule type" value="Transcribed_RNA"/>
</dbReference>
<name>A0A8D8JWL9_CULPI</name>